<dbReference type="SUPFAM" id="SSF55003">
    <property type="entry name" value="PAP/Archaeal CCA-adding enzyme, C-terminal domain"/>
    <property type="match status" value="1"/>
</dbReference>
<dbReference type="GO" id="GO:0046872">
    <property type="term" value="F:metal ion binding"/>
    <property type="evidence" value="ECO:0007669"/>
    <property type="project" value="UniProtKB-KW"/>
</dbReference>
<dbReference type="Pfam" id="PF04926">
    <property type="entry name" value="PAP_RNA-bind"/>
    <property type="match status" value="1"/>
</dbReference>
<evidence type="ECO:0000256" key="4">
    <source>
        <dbReference type="ARBA" id="ARBA00022664"/>
    </source>
</evidence>
<dbReference type="GeneID" id="16996482"/>
<keyword evidence="19" id="KW-1185">Reference proteome</keyword>
<feature type="binding site" evidence="13">
    <location>
        <position position="103"/>
    </location>
    <ligand>
        <name>Mg(2+)</name>
        <dbReference type="ChEBI" id="CHEBI:18420"/>
        <label>1</label>
        <note>catalytic</note>
    </ligand>
</feature>
<evidence type="ECO:0000256" key="1">
    <source>
        <dbReference type="ARBA" id="ARBA00001936"/>
    </source>
</evidence>
<accession>M1VGH8</accession>
<feature type="region of interest" description="Disordered" evidence="14">
    <location>
        <begin position="513"/>
        <end position="561"/>
    </location>
</feature>
<feature type="domain" description="Poly(A) polymerase central" evidence="16">
    <location>
        <begin position="223"/>
        <end position="360"/>
    </location>
</feature>
<dbReference type="InterPro" id="IPR048840">
    <property type="entry name" value="PolA_pol_NTPase"/>
</dbReference>
<dbReference type="InterPro" id="IPR007010">
    <property type="entry name" value="PolA_pol_RNA-bd_dom"/>
</dbReference>
<reference evidence="18 19" key="2">
    <citation type="journal article" date="2007" name="BMC Biol.">
        <title>A 100%-complete sequence reveals unusually simple genomic features in the hot-spring red alga Cyanidioschyzon merolae.</title>
        <authorList>
            <person name="Nozaki H."/>
            <person name="Takano H."/>
            <person name="Misumi O."/>
            <person name="Terasawa K."/>
            <person name="Matsuzaki M."/>
            <person name="Maruyama S."/>
            <person name="Nishida K."/>
            <person name="Yagisawa F."/>
            <person name="Yoshida Y."/>
            <person name="Fujiwara T."/>
            <person name="Takio S."/>
            <person name="Tamura K."/>
            <person name="Chung S.J."/>
            <person name="Nakamura S."/>
            <person name="Kuroiwa H."/>
            <person name="Tanaka K."/>
            <person name="Sato N."/>
            <person name="Kuroiwa T."/>
        </authorList>
    </citation>
    <scope>NUCLEOTIDE SEQUENCE [LARGE SCALE GENOMIC DNA]</scope>
    <source>
        <strain evidence="18 19">10D</strain>
    </source>
</reference>
<dbReference type="OrthoDB" id="412748at2759"/>
<gene>
    <name evidence="18" type="ORF">CYME_CMQ424C</name>
</gene>
<dbReference type="InterPro" id="IPR011068">
    <property type="entry name" value="NuclTrfase_I-like_C"/>
</dbReference>
<evidence type="ECO:0000259" key="15">
    <source>
        <dbReference type="Pfam" id="PF04926"/>
    </source>
</evidence>
<feature type="binding site" evidence="12">
    <location>
        <position position="232"/>
    </location>
    <ligand>
        <name>ATP</name>
        <dbReference type="ChEBI" id="CHEBI:30616"/>
    </ligand>
</feature>
<dbReference type="PANTHER" id="PTHR10682:SF10">
    <property type="entry name" value="POLYNUCLEOTIDE ADENYLYLTRANSFERASE"/>
    <property type="match status" value="1"/>
</dbReference>
<evidence type="ECO:0000256" key="9">
    <source>
        <dbReference type="ARBA" id="ARBA00022842"/>
    </source>
</evidence>
<dbReference type="GO" id="GO:0031123">
    <property type="term" value="P:RNA 3'-end processing"/>
    <property type="evidence" value="ECO:0007669"/>
    <property type="project" value="InterPro"/>
</dbReference>
<organism evidence="18 19">
    <name type="scientific">Cyanidioschyzon merolae (strain NIES-3377 / 10D)</name>
    <name type="common">Unicellular red alga</name>
    <dbReference type="NCBI Taxonomy" id="280699"/>
    <lineage>
        <taxon>Eukaryota</taxon>
        <taxon>Rhodophyta</taxon>
        <taxon>Bangiophyceae</taxon>
        <taxon>Cyanidiales</taxon>
        <taxon>Cyanidiaceae</taxon>
        <taxon>Cyanidioschyzon</taxon>
    </lineage>
</organism>
<comment type="similarity">
    <text evidence="3 11">Belongs to the poly(A) polymerase family.</text>
</comment>
<feature type="binding site" evidence="12">
    <location>
        <position position="171"/>
    </location>
    <ligand>
        <name>ATP</name>
        <dbReference type="ChEBI" id="CHEBI:30616"/>
    </ligand>
</feature>
<keyword evidence="7 11" id="KW-0547">Nucleotide-binding</keyword>
<dbReference type="CDD" id="cd05402">
    <property type="entry name" value="NT_PAP_TUTase"/>
    <property type="match status" value="1"/>
</dbReference>
<evidence type="ECO:0000256" key="8">
    <source>
        <dbReference type="ARBA" id="ARBA00022840"/>
    </source>
</evidence>
<keyword evidence="9 13" id="KW-0460">Magnesium</keyword>
<evidence type="ECO:0000313" key="19">
    <source>
        <dbReference type="Proteomes" id="UP000007014"/>
    </source>
</evidence>
<feature type="binding site" evidence="12">
    <location>
        <begin position="250"/>
        <end position="251"/>
    </location>
    <ligand>
        <name>ATP</name>
        <dbReference type="ChEBI" id="CHEBI:30616"/>
    </ligand>
</feature>
<dbReference type="SUPFAM" id="SSF81631">
    <property type="entry name" value="PAP/OAS1 substrate-binding domain"/>
    <property type="match status" value="1"/>
</dbReference>
<feature type="binding site" evidence="13">
    <location>
        <position position="103"/>
    </location>
    <ligand>
        <name>Mg(2+)</name>
        <dbReference type="ChEBI" id="CHEBI:18420"/>
        <label>2</label>
        <note>catalytic</note>
    </ligand>
</feature>
<evidence type="ECO:0000256" key="10">
    <source>
        <dbReference type="ARBA" id="ARBA00023242"/>
    </source>
</evidence>
<dbReference type="EMBL" id="AP006499">
    <property type="protein sequence ID" value="BAM82262.1"/>
    <property type="molecule type" value="Genomic_DNA"/>
</dbReference>
<evidence type="ECO:0000256" key="11">
    <source>
        <dbReference type="PIRNR" id="PIRNR018425"/>
    </source>
</evidence>
<keyword evidence="5 11" id="KW-0808">Transferase</keyword>
<dbReference type="Gene3D" id="1.10.1410.10">
    <property type="match status" value="1"/>
</dbReference>
<keyword evidence="8 11" id="KW-0067">ATP-binding</keyword>
<dbReference type="GO" id="GO:0005634">
    <property type="term" value="C:nucleus"/>
    <property type="evidence" value="ECO:0007669"/>
    <property type="project" value="UniProtKB-SubCell"/>
</dbReference>
<name>M1VGH8_CYAM1</name>
<dbReference type="Pfam" id="PF04928">
    <property type="entry name" value="PAP_central"/>
    <property type="match status" value="1"/>
</dbReference>
<dbReference type="FunFam" id="1.10.1410.10:FF:000001">
    <property type="entry name" value="Putative poly(A) polymerase gamma"/>
    <property type="match status" value="1"/>
</dbReference>
<dbReference type="FunFam" id="3.30.460.10:FF:000002">
    <property type="entry name" value="Poly(A) polymerase alpha, putative"/>
    <property type="match status" value="1"/>
</dbReference>
<dbReference type="GO" id="GO:0005524">
    <property type="term" value="F:ATP binding"/>
    <property type="evidence" value="ECO:0007669"/>
    <property type="project" value="UniProtKB-UniRule"/>
</dbReference>
<evidence type="ECO:0000256" key="5">
    <source>
        <dbReference type="ARBA" id="ARBA00022679"/>
    </source>
</evidence>
<dbReference type="InterPro" id="IPR043519">
    <property type="entry name" value="NT_sf"/>
</dbReference>
<dbReference type="Proteomes" id="UP000007014">
    <property type="component" value="Chromosome 17"/>
</dbReference>
<feature type="binding site" evidence="12">
    <location>
        <begin position="90"/>
        <end position="92"/>
    </location>
    <ligand>
        <name>ATP</name>
        <dbReference type="ChEBI" id="CHEBI:30616"/>
    </ligand>
</feature>
<evidence type="ECO:0000259" key="17">
    <source>
        <dbReference type="Pfam" id="PF20750"/>
    </source>
</evidence>
<feature type="binding site" evidence="12">
    <location>
        <begin position="103"/>
        <end position="105"/>
    </location>
    <ligand>
        <name>ATP</name>
        <dbReference type="ChEBI" id="CHEBI:30616"/>
    </ligand>
</feature>
<dbReference type="GO" id="GO:0003723">
    <property type="term" value="F:RNA binding"/>
    <property type="evidence" value="ECO:0007669"/>
    <property type="project" value="UniProtKB-UniRule"/>
</dbReference>
<dbReference type="GO" id="GO:0006397">
    <property type="term" value="P:mRNA processing"/>
    <property type="evidence" value="ECO:0007669"/>
    <property type="project" value="UniProtKB-KW"/>
</dbReference>
<reference evidence="18 19" key="1">
    <citation type="journal article" date="2004" name="Nature">
        <title>Genome sequence of the ultrasmall unicellular red alga Cyanidioschyzon merolae 10D.</title>
        <authorList>
            <person name="Matsuzaki M."/>
            <person name="Misumi O."/>
            <person name="Shin-i T."/>
            <person name="Maruyama S."/>
            <person name="Takahara M."/>
            <person name="Miyagishima S."/>
            <person name="Mori T."/>
            <person name="Nishida K."/>
            <person name="Yagisawa F."/>
            <person name="Nishida K."/>
            <person name="Yoshida Y."/>
            <person name="Nishimura Y."/>
            <person name="Nakao S."/>
            <person name="Kobayashi T."/>
            <person name="Momoyama Y."/>
            <person name="Higashiyama T."/>
            <person name="Minoda A."/>
            <person name="Sano M."/>
            <person name="Nomoto H."/>
            <person name="Oishi K."/>
            <person name="Hayashi H."/>
            <person name="Ohta F."/>
            <person name="Nishizaka S."/>
            <person name="Haga S."/>
            <person name="Miura S."/>
            <person name="Morishita T."/>
            <person name="Kabeya Y."/>
            <person name="Terasawa K."/>
            <person name="Suzuki Y."/>
            <person name="Ishii Y."/>
            <person name="Asakawa S."/>
            <person name="Takano H."/>
            <person name="Ohta N."/>
            <person name="Kuroiwa H."/>
            <person name="Tanaka K."/>
            <person name="Shimizu N."/>
            <person name="Sugano S."/>
            <person name="Sato N."/>
            <person name="Nozaki H."/>
            <person name="Ogasawara N."/>
            <person name="Kohara Y."/>
            <person name="Kuroiwa T."/>
        </authorList>
    </citation>
    <scope>NUCLEOTIDE SEQUENCE [LARGE SCALE GENOMIC DNA]</scope>
    <source>
        <strain evidence="18 19">10D</strain>
    </source>
</reference>
<dbReference type="Gene3D" id="3.30.460.10">
    <property type="entry name" value="Beta Polymerase, domain 2"/>
    <property type="match status" value="1"/>
</dbReference>
<feature type="domain" description="Poly(A) polymerase RNA-binding" evidence="15">
    <location>
        <begin position="382"/>
        <end position="435"/>
    </location>
</feature>
<proteinExistence type="inferred from homology"/>
<dbReference type="Gramene" id="CMQ424CT">
    <property type="protein sequence ID" value="CMQ424CT"/>
    <property type="gene ID" value="CMQ424C"/>
</dbReference>
<dbReference type="SUPFAM" id="SSF81301">
    <property type="entry name" value="Nucleotidyltransferase"/>
    <property type="match status" value="1"/>
</dbReference>
<keyword evidence="6 13" id="KW-0479">Metal-binding</keyword>
<evidence type="ECO:0000256" key="14">
    <source>
        <dbReference type="SAM" id="MobiDB-lite"/>
    </source>
</evidence>
<dbReference type="KEGG" id="cme:CYME_CMQ424C"/>
<comment type="function">
    <text evidence="11">Polymerase that creates the 3'-poly(A) tail of mRNA's.</text>
</comment>
<keyword evidence="10 11" id="KW-0539">Nucleus</keyword>
<evidence type="ECO:0000256" key="3">
    <source>
        <dbReference type="ARBA" id="ARBA00010912"/>
    </source>
</evidence>
<dbReference type="PANTHER" id="PTHR10682">
    <property type="entry name" value="POLY A POLYMERASE"/>
    <property type="match status" value="1"/>
</dbReference>
<dbReference type="RefSeq" id="XP_005538298.1">
    <property type="nucleotide sequence ID" value="XM_005538241.1"/>
</dbReference>
<dbReference type="HOGENOM" id="CLU_011511_4_3_1"/>
<feature type="binding site" evidence="13">
    <location>
        <position position="105"/>
    </location>
    <ligand>
        <name>Mg(2+)</name>
        <dbReference type="ChEBI" id="CHEBI:18420"/>
        <label>2</label>
        <note>catalytic</note>
    </ligand>
</feature>
<dbReference type="AlphaFoldDB" id="M1VGH8"/>
<feature type="binding site" evidence="13">
    <location>
        <position position="171"/>
    </location>
    <ligand>
        <name>Mg(2+)</name>
        <dbReference type="ChEBI" id="CHEBI:18420"/>
        <label>2</label>
        <note>catalytic</note>
    </ligand>
</feature>
<dbReference type="Gene3D" id="3.30.70.590">
    <property type="entry name" value="Poly(A) polymerase predicted RNA binding domain"/>
    <property type="match status" value="1"/>
</dbReference>
<evidence type="ECO:0000259" key="16">
    <source>
        <dbReference type="Pfam" id="PF04928"/>
    </source>
</evidence>
<evidence type="ECO:0000256" key="7">
    <source>
        <dbReference type="ARBA" id="ARBA00022741"/>
    </source>
</evidence>
<protein>
    <recommendedName>
        <fullName evidence="11">Poly(A) polymerase</fullName>
        <ecNumber evidence="11">2.7.7.19</ecNumber>
    </recommendedName>
</protein>
<evidence type="ECO:0000256" key="2">
    <source>
        <dbReference type="ARBA" id="ARBA00004123"/>
    </source>
</evidence>
<dbReference type="STRING" id="280699.M1VGH8"/>
<evidence type="ECO:0000256" key="6">
    <source>
        <dbReference type="ARBA" id="ARBA00022723"/>
    </source>
</evidence>
<comment type="cofactor">
    <cofactor evidence="13">
        <name>Mg(2+)</name>
        <dbReference type="ChEBI" id="CHEBI:18420"/>
    </cofactor>
    <text evidence="13">Binds 2 magnesium ions. Also active with manganese.</text>
</comment>
<feature type="compositionally biased region" description="Low complexity" evidence="14">
    <location>
        <begin position="525"/>
        <end position="535"/>
    </location>
</feature>
<feature type="binding site" evidence="12">
    <location>
        <position position="241"/>
    </location>
    <ligand>
        <name>ATP</name>
        <dbReference type="ChEBI" id="CHEBI:30616"/>
    </ligand>
</feature>
<comment type="cofactor">
    <cofactor evidence="1">
        <name>Mn(2+)</name>
        <dbReference type="ChEBI" id="CHEBI:29035"/>
    </cofactor>
</comment>
<comment type="subcellular location">
    <subcellularLocation>
        <location evidence="2 11">Nucleus</location>
    </subcellularLocation>
</comment>
<dbReference type="eggNOG" id="KOG2245">
    <property type="taxonomic scope" value="Eukaryota"/>
</dbReference>
<dbReference type="EC" id="2.7.7.19" evidence="11"/>
<dbReference type="GO" id="GO:1990817">
    <property type="term" value="F:poly(A) RNA polymerase activity"/>
    <property type="evidence" value="ECO:0007669"/>
    <property type="project" value="UniProtKB-UniRule"/>
</dbReference>
<dbReference type="InterPro" id="IPR014492">
    <property type="entry name" value="PolyA_polymerase"/>
</dbReference>
<dbReference type="OMA" id="PAYPAMC"/>
<feature type="binding site" evidence="13">
    <location>
        <position position="105"/>
    </location>
    <ligand>
        <name>Mg(2+)</name>
        <dbReference type="ChEBI" id="CHEBI:18420"/>
        <label>1</label>
        <note>catalytic</note>
    </ligand>
</feature>
<feature type="domain" description="Poly(A) polymerase nucleotidyltransferase" evidence="17">
    <location>
        <begin position="11"/>
        <end position="218"/>
    </location>
</feature>
<dbReference type="PIRSF" id="PIRSF018425">
    <property type="entry name" value="PolyA_polymerase"/>
    <property type="match status" value="1"/>
</dbReference>
<evidence type="ECO:0000256" key="12">
    <source>
        <dbReference type="PIRSR" id="PIRSR018425-1"/>
    </source>
</evidence>
<evidence type="ECO:0000313" key="18">
    <source>
        <dbReference type="EMBL" id="BAM82262.1"/>
    </source>
</evidence>
<dbReference type="InterPro" id="IPR007012">
    <property type="entry name" value="PolA_pol_cen_dom"/>
</dbReference>
<sequence>MLGTSVARFKGVTEPVSTATPTAAELRLTRTLEECLHANNLYPSREEQRQRLNVLGALNAVVVEWVRRVALAQRLSEDVVEEHGARIFTFGSYRLGVNGPGADVDTLCVVPRFVERNRYFFGLPDEQGSRAPTQVVLADMLRQDDRTEELVTVESAYVPVIKIRFMGVDMDLLCAPIALMKIPKNFNILDDAVLRNVDDATQRSLNGVRVTDSILELVPDVDTFRTTLRCIKFWAKRRGIYSNVLGYLGGVAWAMLVARVCQLYPNATAAVVLSAFFRLYSQWQWPKPVKLCPIIRHQHAGLRQLKVWDPTDPRDRRHLMPIITPAYPSMNSTYNVTHSTLRIMMEEFARGQQICADVLAAAGSDGTGVSPRDWERLLEPSDFFARYKHYLQIEITAGNMDDLKKWRGHVESRLRLLVQRLEVLPPVSVHPWPEADERGTSVFFYFGLRLETDKIAREEGTKRARIDLNSPVESWLSTPDPRDTRSVPVLHWPERTPDMLVHVTPLKRAQLPESLRVQRKRPAETDPSAAAAPAALQVVTKKSRSTPDGASASLLRAPTET</sequence>
<keyword evidence="4 11" id="KW-0507">mRNA processing</keyword>
<comment type="catalytic activity">
    <reaction evidence="11">
        <text>RNA(n) + ATP = RNA(n)-3'-adenine ribonucleotide + diphosphate</text>
        <dbReference type="Rhea" id="RHEA:11332"/>
        <dbReference type="Rhea" id="RHEA-COMP:14527"/>
        <dbReference type="Rhea" id="RHEA-COMP:17347"/>
        <dbReference type="ChEBI" id="CHEBI:30616"/>
        <dbReference type="ChEBI" id="CHEBI:33019"/>
        <dbReference type="ChEBI" id="CHEBI:140395"/>
        <dbReference type="ChEBI" id="CHEBI:173115"/>
        <dbReference type="EC" id="2.7.7.19"/>
    </reaction>
</comment>
<dbReference type="Pfam" id="PF20750">
    <property type="entry name" value="PAP_NTPase"/>
    <property type="match status" value="1"/>
</dbReference>
<evidence type="ECO:0000256" key="13">
    <source>
        <dbReference type="PIRSR" id="PIRSR018425-2"/>
    </source>
</evidence>